<comment type="caution">
    <text evidence="1">The sequence shown here is derived from an EMBL/GenBank/DDBJ whole genome shotgun (WGS) entry which is preliminary data.</text>
</comment>
<protein>
    <recommendedName>
        <fullName evidence="3">DUF2071 domain-containing protein</fullName>
    </recommendedName>
</protein>
<organism evidence="1 2">
    <name type="scientific">Deinococcus yavapaiensis KR-236</name>
    <dbReference type="NCBI Taxonomy" id="694435"/>
    <lineage>
        <taxon>Bacteria</taxon>
        <taxon>Thermotogati</taxon>
        <taxon>Deinococcota</taxon>
        <taxon>Deinococci</taxon>
        <taxon>Deinococcales</taxon>
        <taxon>Deinococcaceae</taxon>
        <taxon>Deinococcus</taxon>
    </lineage>
</organism>
<dbReference type="RefSeq" id="WP_110884894.1">
    <property type="nucleotide sequence ID" value="NZ_QJSX01000001.1"/>
</dbReference>
<accession>A0A318ST59</accession>
<proteinExistence type="predicted"/>
<sequence length="230" mass="26107">MTHVMSMAWRDLAFLHWRVDAQTLTAHLPRGLQLDTFDGSAWLGVVPFRMANVRPRGSPIARDFLELNVRTYVTAGGMPGVWFFSLDATDRLGVRVARRAFYLPYFDARMTSAVRDGWYAFESERVHRGAPRGEFAGRYRPVDVPRHSHPGSLEAFLTERYWLYSADARGRVFRGRVHHEPWPLQAAQVVVERCTLGDLVGVTLDGAPVAHFAKDVQVRADVIRRVQTSS</sequence>
<dbReference type="InterPro" id="IPR023375">
    <property type="entry name" value="ADC_dom_sf"/>
</dbReference>
<dbReference type="SUPFAM" id="SSF160104">
    <property type="entry name" value="Acetoacetate decarboxylase-like"/>
    <property type="match status" value="1"/>
</dbReference>
<dbReference type="InterPro" id="IPR018644">
    <property type="entry name" value="DUF2071"/>
</dbReference>
<reference evidence="1 2" key="1">
    <citation type="submission" date="2018-06" db="EMBL/GenBank/DDBJ databases">
        <title>Genomic Encyclopedia of Type Strains, Phase IV (KMG-IV): sequencing the most valuable type-strain genomes for metagenomic binning, comparative biology and taxonomic classification.</title>
        <authorList>
            <person name="Goeker M."/>
        </authorList>
    </citation>
    <scope>NUCLEOTIDE SEQUENCE [LARGE SCALE GENOMIC DNA]</scope>
    <source>
        <strain evidence="1 2">DSM 18048</strain>
    </source>
</reference>
<evidence type="ECO:0008006" key="3">
    <source>
        <dbReference type="Google" id="ProtNLM"/>
    </source>
</evidence>
<name>A0A318ST59_9DEIO</name>
<dbReference type="PANTHER" id="PTHR39186:SF1">
    <property type="entry name" value="DUF2071 DOMAIN-CONTAINING PROTEIN"/>
    <property type="match status" value="1"/>
</dbReference>
<dbReference type="EMBL" id="QJSX01000001">
    <property type="protein sequence ID" value="PYE56396.1"/>
    <property type="molecule type" value="Genomic_DNA"/>
</dbReference>
<dbReference type="AlphaFoldDB" id="A0A318ST59"/>
<dbReference type="OrthoDB" id="150993at2"/>
<keyword evidence="2" id="KW-1185">Reference proteome</keyword>
<evidence type="ECO:0000313" key="2">
    <source>
        <dbReference type="Proteomes" id="UP000248326"/>
    </source>
</evidence>
<dbReference type="Pfam" id="PF09844">
    <property type="entry name" value="DUF2071"/>
    <property type="match status" value="1"/>
</dbReference>
<evidence type="ECO:0000313" key="1">
    <source>
        <dbReference type="EMBL" id="PYE56396.1"/>
    </source>
</evidence>
<gene>
    <name evidence="1" type="ORF">DES52_101200</name>
</gene>
<dbReference type="PANTHER" id="PTHR39186">
    <property type="entry name" value="DUF2071 FAMILY PROTEIN"/>
    <property type="match status" value="1"/>
</dbReference>
<dbReference type="Proteomes" id="UP000248326">
    <property type="component" value="Unassembled WGS sequence"/>
</dbReference>